<evidence type="ECO:0000313" key="1">
    <source>
        <dbReference type="EMBL" id="CAC5362434.1"/>
    </source>
</evidence>
<evidence type="ECO:0000313" key="2">
    <source>
        <dbReference type="Proteomes" id="UP000507470"/>
    </source>
</evidence>
<name>A0A6J8A6S2_MYTCO</name>
<dbReference type="Proteomes" id="UP000507470">
    <property type="component" value="Unassembled WGS sequence"/>
</dbReference>
<sequence>MRLQERGFCYKSLGLALKNKFESNMNNYKDIDESAYEFESLLQALELLVKARECVETIGDISVLYCTHNINTEPLCKRKPKYIQRKKEQREKKGENNFRRTSPQFFLSKDKHLNKVCHRFQIYRNNSNDKFDDGSLWKSGHVQRNVKRLEGYIQYNLSLRQYISLTNEISGDEILIRQIRKCCIKPEEAVSFVLGFSIAGPIAYNVQSTKPSSVVLEADKTFMMGNPRQNLLSY</sequence>
<dbReference type="PANTHER" id="PTHR16155:SF19">
    <property type="entry name" value="DED DOMAIN-CONTAINING PROTEIN"/>
    <property type="match status" value="1"/>
</dbReference>
<dbReference type="OrthoDB" id="8911269at2759"/>
<gene>
    <name evidence="1" type="ORF">MCOR_4197</name>
</gene>
<proteinExistence type="predicted"/>
<reference evidence="1 2" key="1">
    <citation type="submission" date="2020-06" db="EMBL/GenBank/DDBJ databases">
        <authorList>
            <person name="Li R."/>
            <person name="Bekaert M."/>
        </authorList>
    </citation>
    <scope>NUCLEOTIDE SEQUENCE [LARGE SCALE GENOMIC DNA]</scope>
    <source>
        <strain evidence="2">wild</strain>
    </source>
</reference>
<organism evidence="1 2">
    <name type="scientific">Mytilus coruscus</name>
    <name type="common">Sea mussel</name>
    <dbReference type="NCBI Taxonomy" id="42192"/>
    <lineage>
        <taxon>Eukaryota</taxon>
        <taxon>Metazoa</taxon>
        <taxon>Spiralia</taxon>
        <taxon>Lophotrochozoa</taxon>
        <taxon>Mollusca</taxon>
        <taxon>Bivalvia</taxon>
        <taxon>Autobranchia</taxon>
        <taxon>Pteriomorphia</taxon>
        <taxon>Mytilida</taxon>
        <taxon>Mytiloidea</taxon>
        <taxon>Mytilidae</taxon>
        <taxon>Mytilinae</taxon>
        <taxon>Mytilus</taxon>
    </lineage>
</organism>
<keyword evidence="2" id="KW-1185">Reference proteome</keyword>
<dbReference type="AlphaFoldDB" id="A0A6J8A6S2"/>
<protein>
    <submittedName>
        <fullName evidence="1">SAMD9</fullName>
    </submittedName>
</protein>
<dbReference type="GO" id="GO:0005737">
    <property type="term" value="C:cytoplasm"/>
    <property type="evidence" value="ECO:0007669"/>
    <property type="project" value="TreeGrafter"/>
</dbReference>
<accession>A0A6J8A6S2</accession>
<dbReference type="EMBL" id="CACVKT020000743">
    <property type="protein sequence ID" value="CAC5362434.1"/>
    <property type="molecule type" value="Genomic_DNA"/>
</dbReference>
<dbReference type="PANTHER" id="PTHR16155">
    <property type="entry name" value="DED DOMAIN-CONTAINING PROTEIN"/>
    <property type="match status" value="1"/>
</dbReference>